<dbReference type="InterPro" id="IPR029349">
    <property type="entry name" value="DUF4443"/>
</dbReference>
<evidence type="ECO:0000259" key="6">
    <source>
        <dbReference type="Pfam" id="PF22167"/>
    </source>
</evidence>
<dbReference type="Gene3D" id="1.10.10.10">
    <property type="entry name" value="Winged helix-like DNA-binding domain superfamily/Winged helix DNA-binding domain"/>
    <property type="match status" value="1"/>
</dbReference>
<dbReference type="AlphaFoldDB" id="A0A5B9D5S2"/>
<dbReference type="RefSeq" id="WP_147661251.1">
    <property type="nucleotide sequence ID" value="NZ_CP042905.2"/>
</dbReference>
<dbReference type="OrthoDB" id="52987at2157"/>
<dbReference type="EMBL" id="CP042905">
    <property type="protein sequence ID" value="QEE14291.1"/>
    <property type="molecule type" value="Genomic_DNA"/>
</dbReference>
<accession>A0A5B9D5S2</accession>
<sequence>MENSSLSKLLKRLFETKTITPSYKIPHILFCIMLIGKESNGIGRYKIRNEMNLGEGSTKTLLNRLKDENIIKVDKNRQKGHVITKIGKKIFQDLEKLISFPQELENKENKFVVGKIAYYSIVDQENIKNNLGSSINQRDEAIKIGGTGASCLTFNESNKFEFSDGVSINLPIEQKKLKNGDILIIGGGNSKGDAILATYASAISVLKI</sequence>
<evidence type="ECO:0000259" key="5">
    <source>
        <dbReference type="Pfam" id="PF14544"/>
    </source>
</evidence>
<keyword evidence="1" id="KW-0436">Ligase</keyword>
<gene>
    <name evidence="7" type="ORF">DSAG12_00102</name>
</gene>
<dbReference type="InterPro" id="IPR054039">
    <property type="entry name" value="PH0730-like_N"/>
</dbReference>
<dbReference type="InterPro" id="IPR036388">
    <property type="entry name" value="WH-like_DNA-bd_sf"/>
</dbReference>
<dbReference type="GO" id="GO:0005524">
    <property type="term" value="F:ATP binding"/>
    <property type="evidence" value="ECO:0007669"/>
    <property type="project" value="UniProtKB-KW"/>
</dbReference>
<keyword evidence="8" id="KW-1185">Reference proteome</keyword>
<dbReference type="KEGG" id="psyt:DSAG12_00102"/>
<dbReference type="InterPro" id="IPR036390">
    <property type="entry name" value="WH_DNA-bd_sf"/>
</dbReference>
<dbReference type="GO" id="GO:0006412">
    <property type="term" value="P:translation"/>
    <property type="evidence" value="ECO:0007669"/>
    <property type="project" value="UniProtKB-KW"/>
</dbReference>
<dbReference type="GeneID" id="41328108"/>
<dbReference type="Gene3D" id="3.30.1360.30">
    <property type="entry name" value="GAD-like domain"/>
    <property type="match status" value="1"/>
</dbReference>
<dbReference type="GO" id="GO:0004812">
    <property type="term" value="F:aminoacyl-tRNA ligase activity"/>
    <property type="evidence" value="ECO:0007669"/>
    <property type="project" value="InterPro"/>
</dbReference>
<dbReference type="SUPFAM" id="SSF46785">
    <property type="entry name" value="Winged helix' DNA-binding domain"/>
    <property type="match status" value="1"/>
</dbReference>
<evidence type="ECO:0000313" key="8">
    <source>
        <dbReference type="Proteomes" id="UP000321408"/>
    </source>
</evidence>
<keyword evidence="4" id="KW-0648">Protein biosynthesis</keyword>
<evidence type="ECO:0000256" key="2">
    <source>
        <dbReference type="ARBA" id="ARBA00022741"/>
    </source>
</evidence>
<dbReference type="InterPro" id="IPR004115">
    <property type="entry name" value="GAD-like_sf"/>
</dbReference>
<feature type="domain" description="DUF4443" evidence="5">
    <location>
        <begin position="114"/>
        <end position="205"/>
    </location>
</feature>
<evidence type="ECO:0000256" key="3">
    <source>
        <dbReference type="ARBA" id="ARBA00022840"/>
    </source>
</evidence>
<organism evidence="7 8">
    <name type="scientific">Promethearchaeum syntrophicum</name>
    <dbReference type="NCBI Taxonomy" id="2594042"/>
    <lineage>
        <taxon>Archaea</taxon>
        <taxon>Promethearchaeati</taxon>
        <taxon>Promethearchaeota</taxon>
        <taxon>Promethearchaeia</taxon>
        <taxon>Promethearchaeales</taxon>
        <taxon>Promethearchaeaceae</taxon>
        <taxon>Promethearchaeum</taxon>
    </lineage>
</organism>
<evidence type="ECO:0000313" key="7">
    <source>
        <dbReference type="EMBL" id="QEE14291.1"/>
    </source>
</evidence>
<feature type="domain" description="PH0730-like N-terminal" evidence="6">
    <location>
        <begin position="40"/>
        <end position="89"/>
    </location>
</feature>
<evidence type="ECO:0000256" key="4">
    <source>
        <dbReference type="ARBA" id="ARBA00022917"/>
    </source>
</evidence>
<reference evidence="7 8" key="1">
    <citation type="journal article" date="2020" name="Nature">
        <title>Isolation of an archaeon at the prokaryote-eukaryote interface.</title>
        <authorList>
            <person name="Imachi H."/>
            <person name="Nobu M.K."/>
            <person name="Nakahara N."/>
            <person name="Morono Y."/>
            <person name="Ogawara M."/>
            <person name="Takaki Y."/>
            <person name="Takano Y."/>
            <person name="Uematsu K."/>
            <person name="Ikuta T."/>
            <person name="Ito M."/>
            <person name="Matsui Y."/>
            <person name="Miyazaki M."/>
            <person name="Murata K."/>
            <person name="Saito Y."/>
            <person name="Sakai S."/>
            <person name="Song C."/>
            <person name="Tasumi E."/>
            <person name="Yamanaka Y."/>
            <person name="Yamaguchi T."/>
            <person name="Kamagata Y."/>
            <person name="Tamaki H."/>
            <person name="Takai K."/>
        </authorList>
    </citation>
    <scope>NUCLEOTIDE SEQUENCE [LARGE SCALE GENOMIC DNA]</scope>
    <source>
        <strain evidence="7 8">MK-D1</strain>
    </source>
</reference>
<proteinExistence type="predicted"/>
<keyword evidence="2" id="KW-0547">Nucleotide-binding</keyword>
<reference evidence="7 8" key="2">
    <citation type="journal article" date="2024" name="Int. J. Syst. Evol. Microbiol.">
        <title>Promethearchaeum syntrophicum gen. nov., sp. nov., an anaerobic, obligately syntrophic archaeon, the first isolate of the lineage 'Asgard' archaea, and proposal of the new archaeal phylum Promethearchaeota phyl. nov. and kingdom Promethearchaeati regn. nov.</title>
        <authorList>
            <person name="Imachi H."/>
            <person name="Nobu M.K."/>
            <person name="Kato S."/>
            <person name="Takaki Y."/>
            <person name="Miyazaki M."/>
            <person name="Miyata M."/>
            <person name="Ogawara M."/>
            <person name="Saito Y."/>
            <person name="Sakai S."/>
            <person name="Tahara Y.O."/>
            <person name="Takano Y."/>
            <person name="Tasumi E."/>
            <person name="Uematsu K."/>
            <person name="Yoshimura T."/>
            <person name="Itoh T."/>
            <person name="Ohkuma M."/>
            <person name="Takai K."/>
        </authorList>
    </citation>
    <scope>NUCLEOTIDE SEQUENCE [LARGE SCALE GENOMIC DNA]</scope>
    <source>
        <strain evidence="7 8">MK-D1</strain>
    </source>
</reference>
<protein>
    <submittedName>
        <fullName evidence="7">DUF4443 domain-containing protein</fullName>
    </submittedName>
</protein>
<dbReference type="GO" id="GO:0005737">
    <property type="term" value="C:cytoplasm"/>
    <property type="evidence" value="ECO:0007669"/>
    <property type="project" value="InterPro"/>
</dbReference>
<evidence type="ECO:0000256" key="1">
    <source>
        <dbReference type="ARBA" id="ARBA00022598"/>
    </source>
</evidence>
<dbReference type="Pfam" id="PF22167">
    <property type="entry name" value="PH0730-like_N"/>
    <property type="match status" value="1"/>
</dbReference>
<name>A0A5B9D5S2_9ARCH</name>
<dbReference type="Proteomes" id="UP000321408">
    <property type="component" value="Chromosome"/>
</dbReference>
<keyword evidence="3" id="KW-0067">ATP-binding</keyword>
<dbReference type="Pfam" id="PF14544">
    <property type="entry name" value="DUF4443"/>
    <property type="match status" value="1"/>
</dbReference>